<gene>
    <name evidence="5" type="ORF">RJ639_019168</name>
</gene>
<dbReference type="EMBL" id="JAVXUP010002303">
    <property type="protein sequence ID" value="KAK3004141.1"/>
    <property type="molecule type" value="Genomic_DNA"/>
</dbReference>
<reference evidence="5" key="1">
    <citation type="submission" date="2022-12" db="EMBL/GenBank/DDBJ databases">
        <title>Draft genome assemblies for two species of Escallonia (Escalloniales).</title>
        <authorList>
            <person name="Chanderbali A."/>
            <person name="Dervinis C."/>
            <person name="Anghel I."/>
            <person name="Soltis D."/>
            <person name="Soltis P."/>
            <person name="Zapata F."/>
        </authorList>
    </citation>
    <scope>NUCLEOTIDE SEQUENCE</scope>
    <source>
        <strain evidence="5">UCBG64.0493</strain>
        <tissue evidence="5">Leaf</tissue>
    </source>
</reference>
<feature type="binding site" evidence="4">
    <location>
        <position position="51"/>
    </location>
    <ligand>
        <name>ATP</name>
        <dbReference type="ChEBI" id="CHEBI:30616"/>
    </ligand>
</feature>
<comment type="caution">
    <text evidence="5">The sequence shown here is derived from an EMBL/GenBank/DDBJ whole genome shotgun (WGS) entry which is preliminary data.</text>
</comment>
<dbReference type="SUPFAM" id="SSF56112">
    <property type="entry name" value="Protein kinase-like (PK-like)"/>
    <property type="match status" value="1"/>
</dbReference>
<dbReference type="PROSITE" id="PS00107">
    <property type="entry name" value="PROTEIN_KINASE_ATP"/>
    <property type="match status" value="1"/>
</dbReference>
<sequence>MAAYTGSTKTFSSSDIERATDNFNTSRILGEGGFGRVYSSVLKDGTKVAVKHRKSHCFILCPDVPKLSVSTALAAEKEGPSPAV</sequence>
<keyword evidence="6" id="KW-1185">Reference proteome</keyword>
<keyword evidence="1" id="KW-0723">Serine/threonine-protein kinase</keyword>
<proteinExistence type="predicted"/>
<dbReference type="Proteomes" id="UP001188597">
    <property type="component" value="Unassembled WGS sequence"/>
</dbReference>
<keyword evidence="1" id="KW-0808">Transferase</keyword>
<organism evidence="5 6">
    <name type="scientific">Escallonia herrerae</name>
    <dbReference type="NCBI Taxonomy" id="1293975"/>
    <lineage>
        <taxon>Eukaryota</taxon>
        <taxon>Viridiplantae</taxon>
        <taxon>Streptophyta</taxon>
        <taxon>Embryophyta</taxon>
        <taxon>Tracheophyta</taxon>
        <taxon>Spermatophyta</taxon>
        <taxon>Magnoliopsida</taxon>
        <taxon>eudicotyledons</taxon>
        <taxon>Gunneridae</taxon>
        <taxon>Pentapetalae</taxon>
        <taxon>asterids</taxon>
        <taxon>campanulids</taxon>
        <taxon>Escalloniales</taxon>
        <taxon>Escalloniaceae</taxon>
        <taxon>Escallonia</taxon>
    </lineage>
</organism>
<accession>A0AA89AK37</accession>
<keyword evidence="1" id="KW-0418">Kinase</keyword>
<dbReference type="GO" id="GO:0005524">
    <property type="term" value="F:ATP binding"/>
    <property type="evidence" value="ECO:0007669"/>
    <property type="project" value="UniProtKB-UniRule"/>
</dbReference>
<evidence type="ECO:0000256" key="1">
    <source>
        <dbReference type="ARBA" id="ARBA00022527"/>
    </source>
</evidence>
<keyword evidence="3 4" id="KW-0067">ATP-binding</keyword>
<dbReference type="InterPro" id="IPR011009">
    <property type="entry name" value="Kinase-like_dom_sf"/>
</dbReference>
<evidence type="ECO:0000313" key="6">
    <source>
        <dbReference type="Proteomes" id="UP001188597"/>
    </source>
</evidence>
<dbReference type="PANTHER" id="PTHR47989">
    <property type="entry name" value="OS01G0750732 PROTEIN"/>
    <property type="match status" value="1"/>
</dbReference>
<dbReference type="GO" id="GO:0004674">
    <property type="term" value="F:protein serine/threonine kinase activity"/>
    <property type="evidence" value="ECO:0007669"/>
    <property type="project" value="UniProtKB-KW"/>
</dbReference>
<protein>
    <submittedName>
        <fullName evidence="5">Uncharacterized protein</fullName>
    </submittedName>
</protein>
<name>A0AA89AK37_9ASTE</name>
<evidence type="ECO:0000256" key="3">
    <source>
        <dbReference type="ARBA" id="ARBA00022840"/>
    </source>
</evidence>
<dbReference type="InterPro" id="IPR017441">
    <property type="entry name" value="Protein_kinase_ATP_BS"/>
</dbReference>
<dbReference type="AlphaFoldDB" id="A0AA89AK37"/>
<evidence type="ECO:0000256" key="2">
    <source>
        <dbReference type="ARBA" id="ARBA00022741"/>
    </source>
</evidence>
<keyword evidence="2 4" id="KW-0547">Nucleotide-binding</keyword>
<dbReference type="PANTHER" id="PTHR47989:SF9">
    <property type="entry name" value="PROTEIN KINASE SUPERFAMILY PROTEIN"/>
    <property type="match status" value="1"/>
</dbReference>
<evidence type="ECO:0000313" key="5">
    <source>
        <dbReference type="EMBL" id="KAK3004141.1"/>
    </source>
</evidence>
<dbReference type="Gene3D" id="3.30.200.20">
    <property type="entry name" value="Phosphorylase Kinase, domain 1"/>
    <property type="match status" value="1"/>
</dbReference>
<evidence type="ECO:0000256" key="4">
    <source>
        <dbReference type="PROSITE-ProRule" id="PRU10141"/>
    </source>
</evidence>